<organism evidence="1 2">
    <name type="scientific">Streptomyces catenulae</name>
    <dbReference type="NCBI Taxonomy" id="66875"/>
    <lineage>
        <taxon>Bacteria</taxon>
        <taxon>Bacillati</taxon>
        <taxon>Actinomycetota</taxon>
        <taxon>Actinomycetes</taxon>
        <taxon>Kitasatosporales</taxon>
        <taxon>Streptomycetaceae</taxon>
        <taxon>Streptomyces</taxon>
    </lineage>
</organism>
<comment type="caution">
    <text evidence="1">The sequence shown here is derived from an EMBL/GenBank/DDBJ whole genome shotgun (WGS) entry which is preliminary data.</text>
</comment>
<gene>
    <name evidence="1" type="ORF">AB0E61_02870</name>
</gene>
<dbReference type="RefSeq" id="WP_030287023.1">
    <property type="nucleotide sequence ID" value="NZ_JBEZVI010000002.1"/>
</dbReference>
<name>A0ABV2YTE1_9ACTN</name>
<keyword evidence="2" id="KW-1185">Reference proteome</keyword>
<sequence length="145" mass="15257">MAEDGLSIEIDIPFGGAADPTIRLSGPKGDVRDAIGSFFWGDCDTLTNVPLAELVIEASRTARGASQIVHGLGANFVPSQAGTSETVSPASSAERSEVHAVLEQIEACRTIDELKRLWAENQARFSDSAVMGAWKARGRALAASS</sequence>
<dbReference type="EMBL" id="JBEZVI010000002">
    <property type="protein sequence ID" value="MEU3709023.1"/>
    <property type="molecule type" value="Genomic_DNA"/>
</dbReference>
<evidence type="ECO:0000313" key="1">
    <source>
        <dbReference type="EMBL" id="MEU3709023.1"/>
    </source>
</evidence>
<proteinExistence type="predicted"/>
<accession>A0ABV2YTE1</accession>
<protein>
    <submittedName>
        <fullName evidence="1">Uncharacterized protein</fullName>
    </submittedName>
</protein>
<dbReference type="Proteomes" id="UP001550853">
    <property type="component" value="Unassembled WGS sequence"/>
</dbReference>
<reference evidence="1 2" key="1">
    <citation type="submission" date="2024-06" db="EMBL/GenBank/DDBJ databases">
        <title>The Natural Products Discovery Center: Release of the First 8490 Sequenced Strains for Exploring Actinobacteria Biosynthetic Diversity.</title>
        <authorList>
            <person name="Kalkreuter E."/>
            <person name="Kautsar S.A."/>
            <person name="Yang D."/>
            <person name="Bader C.D."/>
            <person name="Teijaro C.N."/>
            <person name="Fluegel L."/>
            <person name="Davis C.M."/>
            <person name="Simpson J.R."/>
            <person name="Lauterbach L."/>
            <person name="Steele A.D."/>
            <person name="Gui C."/>
            <person name="Meng S."/>
            <person name="Li G."/>
            <person name="Viehrig K."/>
            <person name="Ye F."/>
            <person name="Su P."/>
            <person name="Kiefer A.F."/>
            <person name="Nichols A."/>
            <person name="Cepeda A.J."/>
            <person name="Yan W."/>
            <person name="Fan B."/>
            <person name="Jiang Y."/>
            <person name="Adhikari A."/>
            <person name="Zheng C.-J."/>
            <person name="Schuster L."/>
            <person name="Cowan T.M."/>
            <person name="Smanski M.J."/>
            <person name="Chevrette M.G."/>
            <person name="De Carvalho L.P.S."/>
            <person name="Shen B."/>
        </authorList>
    </citation>
    <scope>NUCLEOTIDE SEQUENCE [LARGE SCALE GENOMIC DNA]</scope>
    <source>
        <strain evidence="1 2">NPDC033039</strain>
    </source>
</reference>
<evidence type="ECO:0000313" key="2">
    <source>
        <dbReference type="Proteomes" id="UP001550853"/>
    </source>
</evidence>